<gene>
    <name evidence="8" type="ORF">C0Z20_06435</name>
</gene>
<name>A0A2N7X7K9_9BURK</name>
<dbReference type="Proteomes" id="UP000235777">
    <property type="component" value="Unassembled WGS sequence"/>
</dbReference>
<keyword evidence="4 8" id="KW-0808">Transferase</keyword>
<keyword evidence="2" id="KW-0158">Chromosome</keyword>
<dbReference type="SUPFAM" id="SSF82199">
    <property type="entry name" value="SET domain"/>
    <property type="match status" value="1"/>
</dbReference>
<evidence type="ECO:0000259" key="7">
    <source>
        <dbReference type="PROSITE" id="PS50868"/>
    </source>
</evidence>
<dbReference type="GO" id="GO:0005694">
    <property type="term" value="C:chromosome"/>
    <property type="evidence" value="ECO:0007669"/>
    <property type="project" value="UniProtKB-SubCell"/>
</dbReference>
<dbReference type="PROSITE" id="PS50868">
    <property type="entry name" value="POST_SET"/>
    <property type="match status" value="1"/>
</dbReference>
<evidence type="ECO:0000256" key="3">
    <source>
        <dbReference type="ARBA" id="ARBA00022603"/>
    </source>
</evidence>
<dbReference type="PROSITE" id="PS50280">
    <property type="entry name" value="SET"/>
    <property type="match status" value="1"/>
</dbReference>
<evidence type="ECO:0000256" key="2">
    <source>
        <dbReference type="ARBA" id="ARBA00022454"/>
    </source>
</evidence>
<dbReference type="STRING" id="863227.GCA_000373005_02787"/>
<dbReference type="InterPro" id="IPR003616">
    <property type="entry name" value="Post-SET_dom"/>
</dbReference>
<organism evidence="8 9">
    <name type="scientific">Trinickia symbiotica</name>
    <dbReference type="NCBI Taxonomy" id="863227"/>
    <lineage>
        <taxon>Bacteria</taxon>
        <taxon>Pseudomonadati</taxon>
        <taxon>Pseudomonadota</taxon>
        <taxon>Betaproteobacteria</taxon>
        <taxon>Burkholderiales</taxon>
        <taxon>Burkholderiaceae</taxon>
        <taxon>Trinickia</taxon>
    </lineage>
</organism>
<evidence type="ECO:0000256" key="4">
    <source>
        <dbReference type="ARBA" id="ARBA00022679"/>
    </source>
</evidence>
<keyword evidence="9" id="KW-1185">Reference proteome</keyword>
<dbReference type="AlphaFoldDB" id="A0A2N7X7K9"/>
<dbReference type="InterPro" id="IPR050777">
    <property type="entry name" value="SET2_Histone-Lys_MeTrsfase"/>
</dbReference>
<dbReference type="InterPro" id="IPR046341">
    <property type="entry name" value="SET_dom_sf"/>
</dbReference>
<proteinExistence type="predicted"/>
<comment type="subcellular location">
    <subcellularLocation>
        <location evidence="1">Chromosome</location>
    </subcellularLocation>
</comment>
<keyword evidence="3 8" id="KW-0489">Methyltransferase</keyword>
<evidence type="ECO:0000259" key="6">
    <source>
        <dbReference type="PROSITE" id="PS50280"/>
    </source>
</evidence>
<feature type="domain" description="Post-SET" evidence="7">
    <location>
        <begin position="129"/>
        <end position="145"/>
    </location>
</feature>
<dbReference type="EMBL" id="PNYC01000003">
    <property type="protein sequence ID" value="PMS37597.1"/>
    <property type="molecule type" value="Genomic_DNA"/>
</dbReference>
<dbReference type="InterPro" id="IPR001214">
    <property type="entry name" value="SET_dom"/>
</dbReference>
<dbReference type="GO" id="GO:0032259">
    <property type="term" value="P:methylation"/>
    <property type="evidence" value="ECO:0007669"/>
    <property type="project" value="UniProtKB-KW"/>
</dbReference>
<evidence type="ECO:0000313" key="9">
    <source>
        <dbReference type="Proteomes" id="UP000235777"/>
    </source>
</evidence>
<comment type="caution">
    <text evidence="8">The sequence shown here is derived from an EMBL/GenBank/DDBJ whole genome shotgun (WGS) entry which is preliminary data.</text>
</comment>
<dbReference type="Pfam" id="PF00856">
    <property type="entry name" value="SET"/>
    <property type="match status" value="1"/>
</dbReference>
<evidence type="ECO:0000256" key="5">
    <source>
        <dbReference type="ARBA" id="ARBA00022691"/>
    </source>
</evidence>
<feature type="domain" description="SET" evidence="6">
    <location>
        <begin position="4"/>
        <end position="116"/>
    </location>
</feature>
<accession>A0A2N7X7K9</accession>
<evidence type="ECO:0000256" key="1">
    <source>
        <dbReference type="ARBA" id="ARBA00004286"/>
    </source>
</evidence>
<evidence type="ECO:0000313" key="8">
    <source>
        <dbReference type="EMBL" id="PMS37597.1"/>
    </source>
</evidence>
<protein>
    <submittedName>
        <fullName evidence="8">SET domain-containing protein-lysine N-methyltransferase</fullName>
    </submittedName>
</protein>
<keyword evidence="5" id="KW-0949">S-adenosyl-L-methionine</keyword>
<dbReference type="RefSeq" id="WP_018441355.1">
    <property type="nucleotide sequence ID" value="NZ_KB890176.1"/>
</dbReference>
<sequence length="156" mass="17431">MSSRKLVVRRSGVHGKGVFAAAPLSAGERLLEYKGQRISWKEAQRRHPHNPDEPNHTFYFALEDGRVIDGNVDGNSARWINHSCAPNCEAEEVEGRVFIRALRDIDADEELFYDYGLVVDVRLTKKLKAEYGCRCGARKCRGTMLAPKGNGKNGKG</sequence>
<dbReference type="Gene3D" id="2.170.270.10">
    <property type="entry name" value="SET domain"/>
    <property type="match status" value="1"/>
</dbReference>
<dbReference type="PANTHER" id="PTHR22884">
    <property type="entry name" value="SET DOMAIN PROTEINS"/>
    <property type="match status" value="1"/>
</dbReference>
<dbReference type="OrthoDB" id="9790349at2"/>
<dbReference type="GO" id="GO:0008168">
    <property type="term" value="F:methyltransferase activity"/>
    <property type="evidence" value="ECO:0007669"/>
    <property type="project" value="UniProtKB-KW"/>
</dbReference>
<dbReference type="SMART" id="SM00317">
    <property type="entry name" value="SET"/>
    <property type="match status" value="1"/>
</dbReference>
<reference evidence="8 9" key="1">
    <citation type="submission" date="2018-01" db="EMBL/GenBank/DDBJ databases">
        <title>Whole genome analyses suggest that Burkholderia sensu lato contains two further novel genera in the rhizoxinica-symbiotica group Mycetohabitans gen. nov., and Trinickia gen. nov.: implications for the evolution of diazotrophy and nodulation in the Burkholderiaceae.</title>
        <authorList>
            <person name="Estrada-de los Santos P."/>
            <person name="Palmer M."/>
            <person name="Chavez-Ramirez B."/>
            <person name="Beukes C."/>
            <person name="Steenkamp E.T."/>
            <person name="Hirsch A.M."/>
            <person name="Manyaka P."/>
            <person name="Maluk M."/>
            <person name="Lafos M."/>
            <person name="Crook M."/>
            <person name="Gross E."/>
            <person name="Simon M.F."/>
            <person name="Bueno dos Reis Junior F."/>
            <person name="Poole P.S."/>
            <person name="Venter S.N."/>
            <person name="James E.K."/>
        </authorList>
    </citation>
    <scope>NUCLEOTIDE SEQUENCE [LARGE SCALE GENOMIC DNA]</scope>
    <source>
        <strain evidence="8 9">JPY 581</strain>
    </source>
</reference>